<reference evidence="1 2" key="1">
    <citation type="submission" date="2020-03" db="EMBL/GenBank/DDBJ databases">
        <title>Bradyrhizobium diversity isolated from nodules of Muelleranthus trifoliolatus.</title>
        <authorList>
            <person name="Klepa M."/>
            <person name="Helene L."/>
            <person name="Hungria M."/>
        </authorList>
    </citation>
    <scope>NUCLEOTIDE SEQUENCE [LARGE SCALE GENOMIC DNA]</scope>
    <source>
        <strain evidence="1 2">WSM 1744</strain>
    </source>
</reference>
<organism evidence="1 2">
    <name type="scientific">Bradyrhizobium archetypum</name>
    <dbReference type="NCBI Taxonomy" id="2721160"/>
    <lineage>
        <taxon>Bacteria</taxon>
        <taxon>Pseudomonadati</taxon>
        <taxon>Pseudomonadota</taxon>
        <taxon>Alphaproteobacteria</taxon>
        <taxon>Hyphomicrobiales</taxon>
        <taxon>Nitrobacteraceae</taxon>
        <taxon>Bradyrhizobium</taxon>
    </lineage>
</organism>
<evidence type="ECO:0000313" key="2">
    <source>
        <dbReference type="Proteomes" id="UP000528734"/>
    </source>
</evidence>
<gene>
    <name evidence="1" type="ORF">HCN50_01340</name>
</gene>
<dbReference type="RefSeq" id="WP_171707810.1">
    <property type="nucleotide sequence ID" value="NZ_JAAVLW010000001.1"/>
</dbReference>
<sequence length="55" mass="6050">MRAFAERMPGVPLLANMTVFGKTPFPCDGRIRGNCSMVIWPVSALRVANKGQEDL</sequence>
<name>A0A7Y4GZK7_9BRAD</name>
<evidence type="ECO:0000313" key="1">
    <source>
        <dbReference type="EMBL" id="NOJ44898.1"/>
    </source>
</evidence>
<dbReference type="EMBL" id="JAAVLW010000001">
    <property type="protein sequence ID" value="NOJ44898.1"/>
    <property type="molecule type" value="Genomic_DNA"/>
</dbReference>
<dbReference type="AlphaFoldDB" id="A0A7Y4GZK7"/>
<keyword evidence="2" id="KW-1185">Reference proteome</keyword>
<protein>
    <submittedName>
        <fullName evidence="1">Uncharacterized protein</fullName>
    </submittedName>
</protein>
<proteinExistence type="predicted"/>
<comment type="caution">
    <text evidence="1">The sequence shown here is derived from an EMBL/GenBank/DDBJ whole genome shotgun (WGS) entry which is preliminary data.</text>
</comment>
<dbReference type="Proteomes" id="UP000528734">
    <property type="component" value="Unassembled WGS sequence"/>
</dbReference>
<accession>A0A7Y4GZK7</accession>